<dbReference type="GO" id="GO:0031047">
    <property type="term" value="P:regulatory ncRNA-mediated gene silencing"/>
    <property type="evidence" value="ECO:0007669"/>
    <property type="project" value="UniProtKB-KW"/>
</dbReference>
<feature type="domain" description="Morc S5" evidence="15">
    <location>
        <begin position="404"/>
        <end position="537"/>
    </location>
</feature>
<evidence type="ECO:0000256" key="9">
    <source>
        <dbReference type="ARBA" id="ARBA00022853"/>
    </source>
</evidence>
<gene>
    <name evidence="16" type="ORF">OSB04_004797</name>
</gene>
<evidence type="ECO:0000256" key="14">
    <source>
        <dbReference type="SAM" id="MobiDB-lite"/>
    </source>
</evidence>
<evidence type="ECO:0000256" key="4">
    <source>
        <dbReference type="ARBA" id="ARBA00022741"/>
    </source>
</evidence>
<keyword evidence="5" id="KW-0255">Endonuclease</keyword>
<dbReference type="InterPro" id="IPR036890">
    <property type="entry name" value="HATPase_C_sf"/>
</dbReference>
<accession>A0AA38WG75</accession>
<feature type="non-terminal residue" evidence="16">
    <location>
        <position position="1"/>
    </location>
</feature>
<comment type="caution">
    <text evidence="16">The sequence shown here is derived from an EMBL/GenBank/DDBJ whole genome shotgun (WGS) entry which is preliminary data.</text>
</comment>
<evidence type="ECO:0000256" key="1">
    <source>
        <dbReference type="ARBA" id="ARBA00004123"/>
    </source>
</evidence>
<dbReference type="GO" id="GO:0006325">
    <property type="term" value="P:chromatin organization"/>
    <property type="evidence" value="ECO:0007669"/>
    <property type="project" value="UniProtKB-KW"/>
</dbReference>
<dbReference type="GO" id="GO:0006281">
    <property type="term" value="P:DNA repair"/>
    <property type="evidence" value="ECO:0007669"/>
    <property type="project" value="UniProtKB-KW"/>
</dbReference>
<evidence type="ECO:0000256" key="12">
    <source>
        <dbReference type="ARBA" id="ARBA00023204"/>
    </source>
</evidence>
<evidence type="ECO:0000256" key="11">
    <source>
        <dbReference type="ARBA" id="ARBA00023158"/>
    </source>
</evidence>
<dbReference type="GO" id="GO:0004519">
    <property type="term" value="F:endonuclease activity"/>
    <property type="evidence" value="ECO:0007669"/>
    <property type="project" value="UniProtKB-KW"/>
</dbReference>
<evidence type="ECO:0000256" key="6">
    <source>
        <dbReference type="ARBA" id="ARBA00022763"/>
    </source>
</evidence>
<evidence type="ECO:0000256" key="10">
    <source>
        <dbReference type="ARBA" id="ARBA00023054"/>
    </source>
</evidence>
<evidence type="ECO:0000256" key="2">
    <source>
        <dbReference type="ARBA" id="ARBA00007845"/>
    </source>
</evidence>
<feature type="region of interest" description="Disordered" evidence="14">
    <location>
        <begin position="55"/>
        <end position="75"/>
    </location>
</feature>
<dbReference type="Pfam" id="PF17942">
    <property type="entry name" value="Morc6_S5"/>
    <property type="match status" value="1"/>
</dbReference>
<comment type="subcellular location">
    <subcellularLocation>
        <location evidence="1">Nucleus</location>
    </subcellularLocation>
</comment>
<keyword evidence="13" id="KW-0539">Nucleus</keyword>
<proteinExistence type="inferred from homology"/>
<keyword evidence="3" id="KW-0540">Nuclease</keyword>
<sequence>MEFQNKKSVNEIVGMNIPRFVNSNIPNEVDMNAVKLDPYLLGISSRIKQPHSAFTLDGRSEENHGSYGTRNLDQEQSRVDDSNCCSTSPVCAAPIIRQFWKAGVYNDELTLSQQLNRERERGKFKCELNFGCEHEDESQPLIRSIKAAFTDGSTYLHIHPRFLHSNATSHKWVFGAVAELIDNAVDEIQYGATYVIIDRISNPRNGSPALLIQDDGSGMDPEAMRRCLSFGFSDKKSISSIGRYGNGFKTSTMRLGADVIVFSRNQTNRTITQSIGLLSYTFLTRMGYDRVVVPMVHYEFNTVTGSFDSSYSKSDENSNLNLSLMLQWSPYSTEQELLKQFEDLGPQGTKIILYNLWLNEDGNMELDFESDPEDIRITRDAPVEMKDKSRRTESERHIANRLRYSLRAYLSVLYLKLPETFAMVLRGKVVLYRNVATDLKYTEFIVYKPYMASAEVSVTTTIGFLKEAPNVNIHGFNVYHKNRLILPFWPVVSFSANRGRGVVGVLEANFIEPTHDKQDFEKTSLFQKLVQRLKEMTGEDCHCGLIGYQFIRKTRPATVFPNFIHHHGTEPPALSRKSTAGLSRNMPKITTINSRDALVSNPFTKPVEPSFPRGFREEVLNLKRKSSDQLPTFTSRAQMEVDPQKGSNMPGLTNTQEAVNMMQENGRLRYQCNESHQAVEHLQFK</sequence>
<keyword evidence="17" id="KW-1185">Reference proteome</keyword>
<dbReference type="Pfam" id="PF13589">
    <property type="entry name" value="HATPase_c_3"/>
    <property type="match status" value="1"/>
</dbReference>
<dbReference type="FunFam" id="3.30.565.10:FF:000075">
    <property type="entry name" value="MORC family CW-type zinc finger protein 4"/>
    <property type="match status" value="1"/>
</dbReference>
<keyword evidence="6" id="KW-0227">DNA damage</keyword>
<protein>
    <recommendedName>
        <fullName evidence="15">Morc S5 domain-containing protein</fullName>
    </recommendedName>
</protein>
<name>A0AA38WG75_9ASTR</name>
<dbReference type="GO" id="GO:0031349">
    <property type="term" value="P:positive regulation of defense response"/>
    <property type="evidence" value="ECO:0007669"/>
    <property type="project" value="UniProtKB-ARBA"/>
</dbReference>
<keyword evidence="11" id="KW-0943">RNA-mediated gene silencing</keyword>
<evidence type="ECO:0000256" key="5">
    <source>
        <dbReference type="ARBA" id="ARBA00022759"/>
    </source>
</evidence>
<dbReference type="InterPro" id="IPR041006">
    <property type="entry name" value="Morc_S5"/>
</dbReference>
<evidence type="ECO:0000256" key="3">
    <source>
        <dbReference type="ARBA" id="ARBA00022722"/>
    </source>
</evidence>
<evidence type="ECO:0000313" key="17">
    <source>
        <dbReference type="Proteomes" id="UP001172457"/>
    </source>
</evidence>
<keyword evidence="12" id="KW-0234">DNA repair</keyword>
<keyword evidence="10" id="KW-0175">Coiled coil</keyword>
<dbReference type="GO" id="GO:0005634">
    <property type="term" value="C:nucleus"/>
    <property type="evidence" value="ECO:0007669"/>
    <property type="project" value="UniProtKB-SubCell"/>
</dbReference>
<dbReference type="SUPFAM" id="SSF55874">
    <property type="entry name" value="ATPase domain of HSP90 chaperone/DNA topoisomerase II/histidine kinase"/>
    <property type="match status" value="1"/>
</dbReference>
<keyword evidence="4" id="KW-0547">Nucleotide-binding</keyword>
<dbReference type="GO" id="GO:0016887">
    <property type="term" value="F:ATP hydrolysis activity"/>
    <property type="evidence" value="ECO:0007669"/>
    <property type="project" value="InterPro"/>
</dbReference>
<dbReference type="PANTHER" id="PTHR23336">
    <property type="entry name" value="ZINC FINGER CW-TYPE COILED-COIL DOMAIN PROTEIN 3"/>
    <property type="match status" value="1"/>
</dbReference>
<organism evidence="16 17">
    <name type="scientific">Centaurea solstitialis</name>
    <name type="common">yellow star-thistle</name>
    <dbReference type="NCBI Taxonomy" id="347529"/>
    <lineage>
        <taxon>Eukaryota</taxon>
        <taxon>Viridiplantae</taxon>
        <taxon>Streptophyta</taxon>
        <taxon>Embryophyta</taxon>
        <taxon>Tracheophyta</taxon>
        <taxon>Spermatophyta</taxon>
        <taxon>Magnoliopsida</taxon>
        <taxon>eudicotyledons</taxon>
        <taxon>Gunneridae</taxon>
        <taxon>Pentapetalae</taxon>
        <taxon>asterids</taxon>
        <taxon>campanulids</taxon>
        <taxon>Asterales</taxon>
        <taxon>Asteraceae</taxon>
        <taxon>Carduoideae</taxon>
        <taxon>Cardueae</taxon>
        <taxon>Centaureinae</taxon>
        <taxon>Centaurea</taxon>
    </lineage>
</organism>
<evidence type="ECO:0000256" key="8">
    <source>
        <dbReference type="ARBA" id="ARBA00022840"/>
    </source>
</evidence>
<dbReference type="GO" id="GO:0005524">
    <property type="term" value="F:ATP binding"/>
    <property type="evidence" value="ECO:0007669"/>
    <property type="project" value="UniProtKB-KW"/>
</dbReference>
<dbReference type="EMBL" id="JARYMX010000002">
    <property type="protein sequence ID" value="KAJ9559637.1"/>
    <property type="molecule type" value="Genomic_DNA"/>
</dbReference>
<dbReference type="PANTHER" id="PTHR23336:SF61">
    <property type="entry name" value="HISTIDINE KINASE_HSP90-LIKE ATPASE"/>
    <property type="match status" value="1"/>
</dbReference>
<dbReference type="AlphaFoldDB" id="A0AA38WG75"/>
<keyword evidence="8" id="KW-0067">ATP-binding</keyword>
<evidence type="ECO:0000256" key="13">
    <source>
        <dbReference type="ARBA" id="ARBA00023242"/>
    </source>
</evidence>
<dbReference type="InterPro" id="IPR045261">
    <property type="entry name" value="MORC_ATPase"/>
</dbReference>
<reference evidence="16" key="1">
    <citation type="submission" date="2023-03" db="EMBL/GenBank/DDBJ databases">
        <title>Chromosome-scale reference genome and RAD-based genetic map of yellow starthistle (Centaurea solstitialis) reveal putative structural variation and QTLs associated with invader traits.</title>
        <authorList>
            <person name="Reatini B."/>
            <person name="Cang F.A."/>
            <person name="Jiang Q."/>
            <person name="Mckibben M.T.W."/>
            <person name="Barker M.S."/>
            <person name="Rieseberg L.H."/>
            <person name="Dlugosch K.M."/>
        </authorList>
    </citation>
    <scope>NUCLEOTIDE SEQUENCE</scope>
    <source>
        <strain evidence="16">CAN-66</strain>
        <tissue evidence="16">Leaf</tissue>
    </source>
</reference>
<keyword evidence="7" id="KW-0378">Hydrolase</keyword>
<dbReference type="Gene3D" id="3.30.565.10">
    <property type="entry name" value="Histidine kinase-like ATPase, C-terminal domain"/>
    <property type="match status" value="1"/>
</dbReference>
<evidence type="ECO:0000259" key="15">
    <source>
        <dbReference type="Pfam" id="PF17942"/>
    </source>
</evidence>
<comment type="similarity">
    <text evidence="2">Belongs to the MORC ATPase protein family.</text>
</comment>
<dbReference type="Proteomes" id="UP001172457">
    <property type="component" value="Chromosome 2"/>
</dbReference>
<keyword evidence="9" id="KW-0156">Chromatin regulator</keyword>
<evidence type="ECO:0000313" key="16">
    <source>
        <dbReference type="EMBL" id="KAJ9559637.1"/>
    </source>
</evidence>
<evidence type="ECO:0000256" key="7">
    <source>
        <dbReference type="ARBA" id="ARBA00022801"/>
    </source>
</evidence>